<dbReference type="Proteomes" id="UP000694541">
    <property type="component" value="Unplaced"/>
</dbReference>
<keyword evidence="4" id="KW-1185">Reference proteome</keyword>
<evidence type="ECO:0000313" key="4">
    <source>
        <dbReference type="Proteomes" id="UP000694541"/>
    </source>
</evidence>
<name>A0A8B9NG18_9AVES</name>
<dbReference type="PANTHER" id="PTHR21436">
    <property type="entry name" value="COILED-COIL DOMAIN-CONTAINING PROTEIN 142"/>
    <property type="match status" value="1"/>
</dbReference>
<feature type="domain" description="Coiled-coil protein 142 C-terminal" evidence="2">
    <location>
        <begin position="529"/>
        <end position="900"/>
    </location>
</feature>
<accession>A0A8B9NG18</accession>
<dbReference type="AlphaFoldDB" id="A0A8B9NG18"/>
<evidence type="ECO:0000313" key="3">
    <source>
        <dbReference type="Ensembl" id="ENSANIP00000021436.1"/>
    </source>
</evidence>
<organism evidence="3 4">
    <name type="scientific">Accipiter nisus</name>
    <name type="common">Eurasian sparrowhawk</name>
    <dbReference type="NCBI Taxonomy" id="211598"/>
    <lineage>
        <taxon>Eukaryota</taxon>
        <taxon>Metazoa</taxon>
        <taxon>Chordata</taxon>
        <taxon>Craniata</taxon>
        <taxon>Vertebrata</taxon>
        <taxon>Euteleostomi</taxon>
        <taxon>Archelosauria</taxon>
        <taxon>Archosauria</taxon>
        <taxon>Dinosauria</taxon>
        <taxon>Saurischia</taxon>
        <taxon>Theropoda</taxon>
        <taxon>Coelurosauria</taxon>
        <taxon>Aves</taxon>
        <taxon>Neognathae</taxon>
        <taxon>Neoaves</taxon>
        <taxon>Telluraves</taxon>
        <taxon>Accipitrimorphae</taxon>
        <taxon>Accipitriformes</taxon>
        <taxon>Accipitridae</taxon>
        <taxon>Accipitrinae</taxon>
        <taxon>Accipiter</taxon>
    </lineage>
</organism>
<feature type="region of interest" description="Disordered" evidence="1">
    <location>
        <begin position="39"/>
        <end position="62"/>
    </location>
</feature>
<reference evidence="3" key="2">
    <citation type="submission" date="2025-09" db="UniProtKB">
        <authorList>
            <consortium name="Ensembl"/>
        </authorList>
    </citation>
    <scope>IDENTIFICATION</scope>
</reference>
<dbReference type="InterPro" id="IPR055350">
    <property type="entry name" value="CCDC142_C"/>
</dbReference>
<feature type="compositionally biased region" description="Acidic residues" evidence="1">
    <location>
        <begin position="96"/>
        <end position="107"/>
    </location>
</feature>
<proteinExistence type="predicted"/>
<feature type="region of interest" description="Disordered" evidence="1">
    <location>
        <begin position="453"/>
        <end position="477"/>
    </location>
</feature>
<dbReference type="PANTHER" id="PTHR21436:SF2">
    <property type="entry name" value="COILED-COIL DOMAIN-CONTAINING PROTEIN 142"/>
    <property type="match status" value="1"/>
</dbReference>
<protein>
    <submittedName>
        <fullName evidence="3">Coiled-coil domain containing 142</fullName>
    </submittedName>
</protein>
<reference evidence="3" key="1">
    <citation type="submission" date="2025-08" db="UniProtKB">
        <authorList>
            <consortium name="Ensembl"/>
        </authorList>
    </citation>
    <scope>IDENTIFICATION</scope>
</reference>
<feature type="compositionally biased region" description="Low complexity" evidence="1">
    <location>
        <begin position="455"/>
        <end position="470"/>
    </location>
</feature>
<dbReference type="Ensembl" id="ENSANIT00000022147.1">
    <property type="protein sequence ID" value="ENSANIP00000021436.1"/>
    <property type="gene ID" value="ENSANIG00000014567.1"/>
</dbReference>
<sequence>MEDGGPERRGGDPCLQVGEGDGAGLSGLIFLLRTARPPLPLPGDGAARGEPAETGSSSLGGLARSLQKAEAMLRSCVSPGLRRLLPPRPRQRGYDGSEDEEEEEEEEMPALLAPLEQSFQGLRRCLCVWEDPRTETFRGHVRPQPGDGTAAFSYHPVHPRVAERGAALHALLQHRHYLRLARDYSRRLKAASDFLRQLLALAEQPEPPTGELGAAWPLQGLCQELRTHAGHWSGLRRRMRSDPWLRPLLLRRHELVAHMRRALLLLALHATRLAERHAEVRLRGLARASPAVAPSPALLSDLFQGLEIYNQVVGDLALELGTAGRLPAGIAGCHGVTGDRSHAFPAARVLGILAAERGWLVAKRLQPLLQPWDGGGGAEHVCWEDAMVPWPPERSTTVAADTGPSGWEELPGLAGELKALCREDEELMGLVLGGLVASADSLWHHVLHGPKQEKLAAASPEPLELPASSPGTAARPSSTGWKSVRWLDASRAPAAEALHAQYRPLFWGAAGAALGHRLGLPHCGVGRTVAAARELSRTLAQARVPRECEEELGRLCLRLLCWGVLWSWERDFTCALGSGLSDKCSGESVLVAGPVRSRTAWCLQRLYPALAFALRCLRPLPACLPGCPPGSPCLRLQVLGRCLATAQAACSWLMGRACRYLAAWALPQFLLVTQGDLQLLKMETERLVVLVSGTFLEPGDAPPQLPPALLSHQEQQLCQQIHSMAASIQLFSGEVLKMFSTDCKRMSAEIFDQTMPLGKHWRVGLRADLPSSPSAYAAAAAQAVLGQVLQGAQLLPRDAQAPALARVTTAFLEAWMDHILAQRIKFSLQGALQLRQDFELVRELVGSERYGLAPETRQSLLSLRVFQQMDGAILCLLQQPGGAAGGAPRPWHSLRRCCESWGGTVMAPPPATLG</sequence>
<dbReference type="InterPro" id="IPR026700">
    <property type="entry name" value="CCDC142"/>
</dbReference>
<feature type="region of interest" description="Disordered" evidence="1">
    <location>
        <begin position="81"/>
        <end position="107"/>
    </location>
</feature>
<evidence type="ECO:0000256" key="1">
    <source>
        <dbReference type="SAM" id="MobiDB-lite"/>
    </source>
</evidence>
<dbReference type="Pfam" id="PF14923">
    <property type="entry name" value="CCDC142"/>
    <property type="match status" value="1"/>
</dbReference>
<evidence type="ECO:0000259" key="2">
    <source>
        <dbReference type="Pfam" id="PF14923"/>
    </source>
</evidence>